<keyword evidence="1" id="KW-0732">Signal</keyword>
<protein>
    <recommendedName>
        <fullName evidence="4">Secreted protein</fullName>
    </recommendedName>
</protein>
<proteinExistence type="predicted"/>
<dbReference type="EMBL" id="JBHSYS010000002">
    <property type="protein sequence ID" value="MFC6957405.1"/>
    <property type="molecule type" value="Genomic_DNA"/>
</dbReference>
<reference evidence="3" key="1">
    <citation type="journal article" date="2019" name="Int. J. Syst. Evol. Microbiol.">
        <title>The Global Catalogue of Microorganisms (GCM) 10K type strain sequencing project: providing services to taxonomists for standard genome sequencing and annotation.</title>
        <authorList>
            <consortium name="The Broad Institute Genomics Platform"/>
            <consortium name="The Broad Institute Genome Sequencing Center for Infectious Disease"/>
            <person name="Wu L."/>
            <person name="Ma J."/>
        </authorList>
    </citation>
    <scope>NUCLEOTIDE SEQUENCE [LARGE SCALE GENOMIC DNA]</scope>
    <source>
        <strain evidence="3">KACC 12634</strain>
    </source>
</reference>
<dbReference type="Proteomes" id="UP001596470">
    <property type="component" value="Unassembled WGS sequence"/>
</dbReference>
<name>A0ABW2D503_9ACTN</name>
<dbReference type="RefSeq" id="WP_382348942.1">
    <property type="nucleotide sequence ID" value="NZ_JBHMBP010000002.1"/>
</dbReference>
<evidence type="ECO:0000313" key="2">
    <source>
        <dbReference type="EMBL" id="MFC6957405.1"/>
    </source>
</evidence>
<evidence type="ECO:0000256" key="1">
    <source>
        <dbReference type="SAM" id="SignalP"/>
    </source>
</evidence>
<comment type="caution">
    <text evidence="2">The sequence shown here is derived from an EMBL/GenBank/DDBJ whole genome shotgun (WGS) entry which is preliminary data.</text>
</comment>
<keyword evidence="3" id="KW-1185">Reference proteome</keyword>
<organism evidence="2 3">
    <name type="scientific">Glycomyces mayteni</name>
    <dbReference type="NCBI Taxonomy" id="543887"/>
    <lineage>
        <taxon>Bacteria</taxon>
        <taxon>Bacillati</taxon>
        <taxon>Actinomycetota</taxon>
        <taxon>Actinomycetes</taxon>
        <taxon>Glycomycetales</taxon>
        <taxon>Glycomycetaceae</taxon>
        <taxon>Glycomyces</taxon>
    </lineage>
</organism>
<dbReference type="SUPFAM" id="SSF63829">
    <property type="entry name" value="Calcium-dependent phosphotriesterase"/>
    <property type="match status" value="1"/>
</dbReference>
<feature type="signal peptide" evidence="1">
    <location>
        <begin position="1"/>
        <end position="29"/>
    </location>
</feature>
<sequence>MNMLKRLRGAALAAALVVAAVLTAAPAQAIPSSWSGPNGHCAYAAPDPAPEWCSGTSAAQGDAATAAAYSTRVEHQDTDFCPCTLPDAWDGTYFEHDANAWAVKITLYAPSGQIAGKIEFHPQGEYVYVYDTLSDGVSLFATINGEKHLPKGGTPYDLAFDEGANVMVSIHTSNGVFESGLGNA</sequence>
<accession>A0ABW2D503</accession>
<feature type="chain" id="PRO_5046439620" description="Secreted protein" evidence="1">
    <location>
        <begin position="30"/>
        <end position="184"/>
    </location>
</feature>
<evidence type="ECO:0008006" key="4">
    <source>
        <dbReference type="Google" id="ProtNLM"/>
    </source>
</evidence>
<gene>
    <name evidence="2" type="ORF">ACFQS3_09375</name>
</gene>
<evidence type="ECO:0000313" key="3">
    <source>
        <dbReference type="Proteomes" id="UP001596470"/>
    </source>
</evidence>